<evidence type="ECO:0000313" key="6">
    <source>
        <dbReference type="WBParaSite" id="SBAD_0001243901-mRNA-1"/>
    </source>
</evidence>
<dbReference type="InterPro" id="IPR051774">
    <property type="entry name" value="Sperm-specific_class_P"/>
</dbReference>
<dbReference type="Pfam" id="PF00635">
    <property type="entry name" value="Motile_Sperm"/>
    <property type="match status" value="1"/>
</dbReference>
<dbReference type="InterPro" id="IPR000535">
    <property type="entry name" value="MSP_dom"/>
</dbReference>
<dbReference type="PROSITE" id="PS50202">
    <property type="entry name" value="MSP"/>
    <property type="match status" value="1"/>
</dbReference>
<proteinExistence type="predicted"/>
<sequence length="163" mass="18355">MLTNDGKVPIAIKVKTTNKQLFMVDVVHSIIQPGESKKLRIKCLPFYFNPKRNIHDRIGIFYCKAPNDAVDAKKVWRTAVKWKKHIMDVAYNQEREEAHGKECEKACSPAGSFHLSGSSPPVSEDTSTSVLYTFASSYKSDWSDASTSDLSGQKKKEKKNEDV</sequence>
<dbReference type="Proteomes" id="UP000270296">
    <property type="component" value="Unassembled WGS sequence"/>
</dbReference>
<reference evidence="6" key="1">
    <citation type="submission" date="2016-06" db="UniProtKB">
        <authorList>
            <consortium name="WormBaseParasite"/>
        </authorList>
    </citation>
    <scope>IDENTIFICATION</scope>
</reference>
<evidence type="ECO:0000256" key="2">
    <source>
        <dbReference type="SAM" id="MobiDB-lite"/>
    </source>
</evidence>
<feature type="compositionally biased region" description="Polar residues" evidence="2">
    <location>
        <begin position="140"/>
        <end position="151"/>
    </location>
</feature>
<keyword evidence="5" id="KW-1185">Reference proteome</keyword>
<accession>A0A183J840</accession>
<dbReference type="PANTHER" id="PTHR22947:SF3">
    <property type="entry name" value="MSP DOMAIN-CONTAINING PROTEIN-RELATED"/>
    <property type="match status" value="1"/>
</dbReference>
<dbReference type="SUPFAM" id="SSF49354">
    <property type="entry name" value="PapD-like"/>
    <property type="match status" value="1"/>
</dbReference>
<dbReference type="EMBL" id="UZAM01016837">
    <property type="protein sequence ID" value="VDP44968.1"/>
    <property type="molecule type" value="Genomic_DNA"/>
</dbReference>
<feature type="domain" description="MSP" evidence="3">
    <location>
        <begin position="1"/>
        <end position="94"/>
    </location>
</feature>
<protein>
    <recommendedName>
        <fullName evidence="1">Major sperm protein</fullName>
    </recommendedName>
</protein>
<evidence type="ECO:0000259" key="3">
    <source>
        <dbReference type="PROSITE" id="PS50202"/>
    </source>
</evidence>
<dbReference type="PANTHER" id="PTHR22947">
    <property type="entry name" value="MAJOR SPERM PROTEIN"/>
    <property type="match status" value="1"/>
</dbReference>
<evidence type="ECO:0000313" key="5">
    <source>
        <dbReference type="Proteomes" id="UP000270296"/>
    </source>
</evidence>
<gene>
    <name evidence="4" type="ORF">SBAD_LOCUS12038</name>
</gene>
<feature type="compositionally biased region" description="Basic and acidic residues" evidence="2">
    <location>
        <begin position="152"/>
        <end position="163"/>
    </location>
</feature>
<reference evidence="4 5" key="2">
    <citation type="submission" date="2018-11" db="EMBL/GenBank/DDBJ databases">
        <authorList>
            <consortium name="Pathogen Informatics"/>
        </authorList>
    </citation>
    <scope>NUCLEOTIDE SEQUENCE [LARGE SCALE GENOMIC DNA]</scope>
</reference>
<dbReference type="InterPro" id="IPR008962">
    <property type="entry name" value="PapD-like_sf"/>
</dbReference>
<evidence type="ECO:0000256" key="1">
    <source>
        <dbReference type="RuleBase" id="RU003425"/>
    </source>
</evidence>
<dbReference type="Gene3D" id="2.60.40.10">
    <property type="entry name" value="Immunoglobulins"/>
    <property type="match status" value="1"/>
</dbReference>
<dbReference type="InterPro" id="IPR013783">
    <property type="entry name" value="Ig-like_fold"/>
</dbReference>
<name>A0A183J840_9BILA</name>
<evidence type="ECO:0000313" key="4">
    <source>
        <dbReference type="EMBL" id="VDP44968.1"/>
    </source>
</evidence>
<organism evidence="6">
    <name type="scientific">Soboliphyme baturini</name>
    <dbReference type="NCBI Taxonomy" id="241478"/>
    <lineage>
        <taxon>Eukaryota</taxon>
        <taxon>Metazoa</taxon>
        <taxon>Ecdysozoa</taxon>
        <taxon>Nematoda</taxon>
        <taxon>Enoplea</taxon>
        <taxon>Dorylaimia</taxon>
        <taxon>Dioctophymatida</taxon>
        <taxon>Dioctophymatoidea</taxon>
        <taxon>Soboliphymatidae</taxon>
        <taxon>Soboliphyme</taxon>
    </lineage>
</organism>
<dbReference type="WBParaSite" id="SBAD_0001243901-mRNA-1">
    <property type="protein sequence ID" value="SBAD_0001243901-mRNA-1"/>
    <property type="gene ID" value="SBAD_0001243901"/>
</dbReference>
<dbReference type="AlphaFoldDB" id="A0A183J840"/>
<keyword evidence="1" id="KW-0206">Cytoskeleton</keyword>
<feature type="region of interest" description="Disordered" evidence="2">
    <location>
        <begin position="140"/>
        <end position="163"/>
    </location>
</feature>
<keyword evidence="1" id="KW-0963">Cytoplasm</keyword>
<comment type="function">
    <text evidence="1">Central component in molecular interactions underlying sperm crawling. Forms an extensive filament system that extends from sperm villipoda, along the leading edge of the pseudopod.</text>
</comment>